<dbReference type="EMBL" id="CADCVE010000103">
    <property type="protein sequence ID" value="CAA9465368.1"/>
    <property type="molecule type" value="Genomic_DNA"/>
</dbReference>
<feature type="signal peptide" evidence="2">
    <location>
        <begin position="1"/>
        <end position="27"/>
    </location>
</feature>
<keyword evidence="2" id="KW-0732">Signal</keyword>
<evidence type="ECO:0000313" key="3">
    <source>
        <dbReference type="EMBL" id="CAA9465368.1"/>
    </source>
</evidence>
<protein>
    <submittedName>
        <fullName evidence="3">Uncharacterized protein</fullName>
    </submittedName>
</protein>
<evidence type="ECO:0000256" key="1">
    <source>
        <dbReference type="SAM" id="MobiDB-lite"/>
    </source>
</evidence>
<evidence type="ECO:0000256" key="2">
    <source>
        <dbReference type="SAM" id="SignalP"/>
    </source>
</evidence>
<proteinExistence type="predicted"/>
<feature type="region of interest" description="Disordered" evidence="1">
    <location>
        <begin position="203"/>
        <end position="264"/>
    </location>
</feature>
<feature type="chain" id="PRO_5026747819" evidence="2">
    <location>
        <begin position="28"/>
        <end position="264"/>
    </location>
</feature>
<sequence>MTIFNSKKLFAALAVGLLAISGIVACAGTGGDFGAGATDDEGTGTTEEVAEKGRESTVPSQVSNAPQGKLAIDSKDERQIVGRSTDVFFGRVVEQSGSEGAPTTKPGFEEPQTQYAVQVSEVIKGDASGVLTVNQLGGYADDGHPDFPEVPGGDSLLEPGQEYLFATKYVEEKGWYQIVLPGAANVEVEDEAQRQELKQKFEEAEANQVKVSIPSGAPTPEEIEKRSYRPCWPDGSNPRGADLPCDPSDPLPPGKSKYSSGEPG</sequence>
<gene>
    <name evidence="3" type="ORF">AVDCRST_MAG28-4011</name>
</gene>
<reference evidence="3" key="1">
    <citation type="submission" date="2020-02" db="EMBL/GenBank/DDBJ databases">
        <authorList>
            <person name="Meier V. D."/>
        </authorList>
    </citation>
    <scope>NUCLEOTIDE SEQUENCE</scope>
    <source>
        <strain evidence="3">AVDCRST_MAG28</strain>
    </source>
</reference>
<name>A0A6J4RB54_9ACTN</name>
<organism evidence="3">
    <name type="scientific">uncultured Rubrobacteraceae bacterium</name>
    <dbReference type="NCBI Taxonomy" id="349277"/>
    <lineage>
        <taxon>Bacteria</taxon>
        <taxon>Bacillati</taxon>
        <taxon>Actinomycetota</taxon>
        <taxon>Rubrobacteria</taxon>
        <taxon>Rubrobacterales</taxon>
        <taxon>Rubrobacteraceae</taxon>
        <taxon>environmental samples</taxon>
    </lineage>
</organism>
<dbReference type="PROSITE" id="PS51257">
    <property type="entry name" value="PROKAR_LIPOPROTEIN"/>
    <property type="match status" value="1"/>
</dbReference>
<accession>A0A6J4RB54</accession>
<dbReference type="AlphaFoldDB" id="A0A6J4RB54"/>